<comment type="caution">
    <text evidence="2">The sequence shown here is derived from an EMBL/GenBank/DDBJ whole genome shotgun (WGS) entry which is preliminary data.</text>
</comment>
<reference evidence="2 3" key="1">
    <citation type="journal article" date="2019" name="Int. J. Syst. Evol. Microbiol.">
        <title>The Global Catalogue of Microorganisms (GCM) 10K type strain sequencing project: providing services to taxonomists for standard genome sequencing and annotation.</title>
        <authorList>
            <consortium name="The Broad Institute Genomics Platform"/>
            <consortium name="The Broad Institute Genome Sequencing Center for Infectious Disease"/>
            <person name="Wu L."/>
            <person name="Ma J."/>
        </authorList>
    </citation>
    <scope>NUCLEOTIDE SEQUENCE [LARGE SCALE GENOMIC DNA]</scope>
    <source>
        <strain evidence="2 3">JCM 6924</strain>
    </source>
</reference>
<name>A0ABN3P2F6_9ACTN</name>
<evidence type="ECO:0000313" key="2">
    <source>
        <dbReference type="EMBL" id="GAA2554599.1"/>
    </source>
</evidence>
<dbReference type="Proteomes" id="UP001501095">
    <property type="component" value="Unassembled WGS sequence"/>
</dbReference>
<feature type="region of interest" description="Disordered" evidence="1">
    <location>
        <begin position="1"/>
        <end position="26"/>
    </location>
</feature>
<dbReference type="EMBL" id="BAAATM010000022">
    <property type="protein sequence ID" value="GAA2554599.1"/>
    <property type="molecule type" value="Genomic_DNA"/>
</dbReference>
<keyword evidence="3" id="KW-1185">Reference proteome</keyword>
<protein>
    <submittedName>
        <fullName evidence="2">Uncharacterized protein</fullName>
    </submittedName>
</protein>
<accession>A0ABN3P2F6</accession>
<evidence type="ECO:0000313" key="3">
    <source>
        <dbReference type="Proteomes" id="UP001501095"/>
    </source>
</evidence>
<evidence type="ECO:0000256" key="1">
    <source>
        <dbReference type="SAM" id="MobiDB-lite"/>
    </source>
</evidence>
<gene>
    <name evidence="2" type="ORF">GCM10010423_64720</name>
</gene>
<organism evidence="2 3">
    <name type="scientific">Streptomyces levis</name>
    <dbReference type="NCBI Taxonomy" id="285566"/>
    <lineage>
        <taxon>Bacteria</taxon>
        <taxon>Bacillati</taxon>
        <taxon>Actinomycetota</taxon>
        <taxon>Actinomycetes</taxon>
        <taxon>Kitasatosporales</taxon>
        <taxon>Streptomycetaceae</taxon>
        <taxon>Streptomyces</taxon>
    </lineage>
</organism>
<proteinExistence type="predicted"/>
<sequence>MAEIRRDAAPMSENQGAMGEPPLEDFYNPNLPEELRRLSRRFYDLAEHMVTTTPVSAQRAQCLWDLLRAKDCAVRAWRYRNARTGE</sequence>